<dbReference type="AlphaFoldDB" id="A0A699IQF9"/>
<keyword evidence="2" id="KW-0808">Transferase</keyword>
<feature type="region of interest" description="Disordered" evidence="1">
    <location>
        <begin position="18"/>
        <end position="41"/>
    </location>
</feature>
<dbReference type="PANTHER" id="PTHR33064">
    <property type="entry name" value="POL PROTEIN"/>
    <property type="match status" value="1"/>
</dbReference>
<dbReference type="PANTHER" id="PTHR33064:SF37">
    <property type="entry name" value="RIBONUCLEASE H"/>
    <property type="match status" value="1"/>
</dbReference>
<keyword evidence="2" id="KW-0695">RNA-directed DNA polymerase</keyword>
<dbReference type="GO" id="GO:0003964">
    <property type="term" value="F:RNA-directed DNA polymerase activity"/>
    <property type="evidence" value="ECO:0007669"/>
    <property type="project" value="UniProtKB-KW"/>
</dbReference>
<feature type="compositionally biased region" description="Basic and acidic residues" evidence="1">
    <location>
        <begin position="111"/>
        <end position="132"/>
    </location>
</feature>
<evidence type="ECO:0000313" key="2">
    <source>
        <dbReference type="EMBL" id="GEZ61353.1"/>
    </source>
</evidence>
<dbReference type="EMBL" id="BKCJ010300635">
    <property type="protein sequence ID" value="GEZ61353.1"/>
    <property type="molecule type" value="Genomic_DNA"/>
</dbReference>
<dbReference type="FunFam" id="3.30.70.270:FF:000020">
    <property type="entry name" value="Transposon Tf2-6 polyprotein-like Protein"/>
    <property type="match status" value="1"/>
</dbReference>
<reference evidence="2" key="1">
    <citation type="journal article" date="2019" name="Sci. Rep.">
        <title>Draft genome of Tanacetum cinerariifolium, the natural source of mosquito coil.</title>
        <authorList>
            <person name="Yamashiro T."/>
            <person name="Shiraishi A."/>
            <person name="Satake H."/>
            <person name="Nakayama K."/>
        </authorList>
    </citation>
    <scope>NUCLEOTIDE SEQUENCE</scope>
</reference>
<dbReference type="Gene3D" id="3.10.10.10">
    <property type="entry name" value="HIV Type 1 Reverse Transcriptase, subunit A, domain 1"/>
    <property type="match status" value="1"/>
</dbReference>
<organism evidence="2">
    <name type="scientific">Tanacetum cinerariifolium</name>
    <name type="common">Dalmatian daisy</name>
    <name type="synonym">Chrysanthemum cinerariifolium</name>
    <dbReference type="NCBI Taxonomy" id="118510"/>
    <lineage>
        <taxon>Eukaryota</taxon>
        <taxon>Viridiplantae</taxon>
        <taxon>Streptophyta</taxon>
        <taxon>Embryophyta</taxon>
        <taxon>Tracheophyta</taxon>
        <taxon>Spermatophyta</taxon>
        <taxon>Magnoliopsida</taxon>
        <taxon>eudicotyledons</taxon>
        <taxon>Gunneridae</taxon>
        <taxon>Pentapetalae</taxon>
        <taxon>asterids</taxon>
        <taxon>campanulids</taxon>
        <taxon>Asterales</taxon>
        <taxon>Asteraceae</taxon>
        <taxon>Asteroideae</taxon>
        <taxon>Anthemideae</taxon>
        <taxon>Anthemidinae</taxon>
        <taxon>Tanacetum</taxon>
    </lineage>
</organism>
<dbReference type="InterPro" id="IPR043502">
    <property type="entry name" value="DNA/RNA_pol_sf"/>
</dbReference>
<dbReference type="CDD" id="cd01647">
    <property type="entry name" value="RT_LTR"/>
    <property type="match status" value="1"/>
</dbReference>
<dbReference type="InterPro" id="IPR051320">
    <property type="entry name" value="Viral_Replic_Matur_Polypro"/>
</dbReference>
<name>A0A699IQF9_TANCI</name>
<dbReference type="SUPFAM" id="SSF56672">
    <property type="entry name" value="DNA/RNA polymerases"/>
    <property type="match status" value="1"/>
</dbReference>
<dbReference type="Gene3D" id="3.30.70.270">
    <property type="match status" value="2"/>
</dbReference>
<feature type="region of interest" description="Disordered" evidence="1">
    <location>
        <begin position="152"/>
        <end position="182"/>
    </location>
</feature>
<protein>
    <submittedName>
        <fullName evidence="2">Putative reverse transcriptase domain-containing protein</fullName>
    </submittedName>
</protein>
<dbReference type="InterPro" id="IPR043128">
    <property type="entry name" value="Rev_trsase/Diguanyl_cyclase"/>
</dbReference>
<sequence length="512" mass="57893">MEKGKHASYFLLVSNKPNRALGDQGRGHGSGRNQNGDAVNDNIKGDVSRGCTYEEFLACNLKEYDGLAMLHVLIGFMNWLGMVAAIEPKTIQKAVQIAKTLTNEALWNGSIKKDPKKRGNEGEPSQDRNVRHDNKRTRTRNAFAITTNPIRRENMAQGPGGNHPNQVLAKNRGQCRRNQRNQARGRAFKLGAEEARQDPNIMTVIEPSDLGFSYEIEIASGQLVEIDKVIKGCKLEIDGHVFDINLIPFGMRIPLLDGNVLGILGEKLEEKVRQSMSAKAKEKKQEEIVVVKDFPELRVRDDDIPKTTFRTYYGHFEFTVMPFGLTNAPSEEHEVHLGLVLELLKEEKLYAKFSKCEFWLREVQFLSHVINGGGIHVDPSTIESVKNWKAPKTPSKVRSFLGLARYHRRFIEDFSKIAKPFTVLTQKMRTFDWIEKQENMFQTLKDKLCNAAVLALHDGLEDFLANVVIDALSKKERAKPKRVRAMKMTLQSSIKDRIPAAQKEASDESKGL</sequence>
<accession>A0A699IQF9</accession>
<proteinExistence type="predicted"/>
<keyword evidence="2" id="KW-0548">Nucleotidyltransferase</keyword>
<gene>
    <name evidence="2" type="ORF">Tci_533326</name>
</gene>
<feature type="region of interest" description="Disordered" evidence="1">
    <location>
        <begin position="108"/>
        <end position="136"/>
    </location>
</feature>
<evidence type="ECO:0000256" key="1">
    <source>
        <dbReference type="SAM" id="MobiDB-lite"/>
    </source>
</evidence>
<comment type="caution">
    <text evidence="2">The sequence shown here is derived from an EMBL/GenBank/DDBJ whole genome shotgun (WGS) entry which is preliminary data.</text>
</comment>